<evidence type="ECO:0008006" key="7">
    <source>
        <dbReference type="Google" id="ProtNLM"/>
    </source>
</evidence>
<dbReference type="GO" id="GO:0003735">
    <property type="term" value="F:structural constituent of ribosome"/>
    <property type="evidence" value="ECO:0007669"/>
    <property type="project" value="InterPro"/>
</dbReference>
<dbReference type="Pfam" id="PF01165">
    <property type="entry name" value="Ribosomal_S21"/>
    <property type="match status" value="1"/>
</dbReference>
<reference evidence="5" key="1">
    <citation type="journal article" date="2023" name="PhytoFront">
        <title>Draft Genome Resources of Seven Strains of Tilletia horrida, Causal Agent of Kernel Smut of Rice.</title>
        <authorList>
            <person name="Khanal S."/>
            <person name="Antony Babu S."/>
            <person name="Zhou X.G."/>
        </authorList>
    </citation>
    <scope>NUCLEOTIDE SEQUENCE</scope>
    <source>
        <strain evidence="5">TX6</strain>
    </source>
</reference>
<name>A0AAN6JUZ0_9BASI</name>
<dbReference type="EMBL" id="JAPDMZ010000002">
    <property type="protein sequence ID" value="KAK0557913.1"/>
    <property type="molecule type" value="Genomic_DNA"/>
</dbReference>
<evidence type="ECO:0000256" key="3">
    <source>
        <dbReference type="ARBA" id="ARBA00023274"/>
    </source>
</evidence>
<evidence type="ECO:0000256" key="1">
    <source>
        <dbReference type="ARBA" id="ARBA00006640"/>
    </source>
</evidence>
<protein>
    <recommendedName>
        <fullName evidence="7">Ribosomal protein S21</fullName>
    </recommendedName>
</protein>
<dbReference type="NCBIfam" id="TIGR00030">
    <property type="entry name" value="S21p"/>
    <property type="match status" value="1"/>
</dbReference>
<gene>
    <name evidence="5" type="ORF">OC846_000208</name>
</gene>
<sequence length="174" mass="19757">MTSLRLFGALSSTCARASPVSASLMRPNVPSLTLAMQQMQLRAASSSTPTYATQRQVRPSDSLNSGSYSTPGEYLDAVLDRDFGRRRQHGLLKPGTPTSGRSFPVNGGDLNRAYRVMMAALRRDDIRHELRRGERYEKPNQERRRKRSERHRRRFADLVRKKVQLVMALRARGV</sequence>
<keyword evidence="2" id="KW-0689">Ribosomal protein</keyword>
<feature type="region of interest" description="Disordered" evidence="4">
    <location>
        <begin position="45"/>
        <end position="69"/>
    </location>
</feature>
<feature type="compositionally biased region" description="Basic and acidic residues" evidence="4">
    <location>
        <begin position="132"/>
        <end position="142"/>
    </location>
</feature>
<evidence type="ECO:0000256" key="4">
    <source>
        <dbReference type="SAM" id="MobiDB-lite"/>
    </source>
</evidence>
<proteinExistence type="inferred from homology"/>
<keyword evidence="6" id="KW-1185">Reference proteome</keyword>
<dbReference type="GO" id="GO:1990904">
    <property type="term" value="C:ribonucleoprotein complex"/>
    <property type="evidence" value="ECO:0007669"/>
    <property type="project" value="UniProtKB-KW"/>
</dbReference>
<dbReference type="Proteomes" id="UP001176517">
    <property type="component" value="Unassembled WGS sequence"/>
</dbReference>
<comment type="caution">
    <text evidence="5">The sequence shown here is derived from an EMBL/GenBank/DDBJ whole genome shotgun (WGS) entry which is preliminary data.</text>
</comment>
<evidence type="ECO:0000256" key="2">
    <source>
        <dbReference type="ARBA" id="ARBA00022980"/>
    </source>
</evidence>
<dbReference type="AlphaFoldDB" id="A0AAN6JUZ0"/>
<keyword evidence="3" id="KW-0687">Ribonucleoprotein</keyword>
<accession>A0AAN6JUZ0</accession>
<feature type="compositionally biased region" description="Basic residues" evidence="4">
    <location>
        <begin position="143"/>
        <end position="153"/>
    </location>
</feature>
<evidence type="ECO:0000313" key="6">
    <source>
        <dbReference type="Proteomes" id="UP001176517"/>
    </source>
</evidence>
<organism evidence="5 6">
    <name type="scientific">Tilletia horrida</name>
    <dbReference type="NCBI Taxonomy" id="155126"/>
    <lineage>
        <taxon>Eukaryota</taxon>
        <taxon>Fungi</taxon>
        <taxon>Dikarya</taxon>
        <taxon>Basidiomycota</taxon>
        <taxon>Ustilaginomycotina</taxon>
        <taxon>Exobasidiomycetes</taxon>
        <taxon>Tilletiales</taxon>
        <taxon>Tilletiaceae</taxon>
        <taxon>Tilletia</taxon>
    </lineage>
</organism>
<dbReference type="InterPro" id="IPR001911">
    <property type="entry name" value="Ribosomal_bS21"/>
</dbReference>
<dbReference type="GO" id="GO:0005840">
    <property type="term" value="C:ribosome"/>
    <property type="evidence" value="ECO:0007669"/>
    <property type="project" value="UniProtKB-KW"/>
</dbReference>
<dbReference type="GO" id="GO:0006412">
    <property type="term" value="P:translation"/>
    <property type="evidence" value="ECO:0007669"/>
    <property type="project" value="InterPro"/>
</dbReference>
<evidence type="ECO:0000313" key="5">
    <source>
        <dbReference type="EMBL" id="KAK0557913.1"/>
    </source>
</evidence>
<feature type="region of interest" description="Disordered" evidence="4">
    <location>
        <begin position="132"/>
        <end position="153"/>
    </location>
</feature>
<comment type="similarity">
    <text evidence="1">Belongs to the bacterial ribosomal protein bS21 family.</text>
</comment>